<keyword evidence="6" id="KW-1185">Reference proteome</keyword>
<protein>
    <submittedName>
        <fullName evidence="5">Low-density lipoprotein receptor-related protein 4</fullName>
    </submittedName>
</protein>
<dbReference type="AlphaFoldDB" id="A0AA35S058"/>
<dbReference type="Pfam" id="PF00057">
    <property type="entry name" value="Ldl_recept_a"/>
    <property type="match status" value="1"/>
</dbReference>
<proteinExistence type="predicted"/>
<keyword evidence="4" id="KW-0732">Signal</keyword>
<keyword evidence="1 2" id="KW-1015">Disulfide bond</keyword>
<evidence type="ECO:0000256" key="2">
    <source>
        <dbReference type="PROSITE-ProRule" id="PRU00124"/>
    </source>
</evidence>
<feature type="signal peptide" evidence="4">
    <location>
        <begin position="1"/>
        <end position="27"/>
    </location>
</feature>
<keyword evidence="5" id="KW-0449">Lipoprotein</keyword>
<dbReference type="InterPro" id="IPR002172">
    <property type="entry name" value="LDrepeatLR_classA_rpt"/>
</dbReference>
<feature type="chain" id="PRO_5041334231" evidence="4">
    <location>
        <begin position="28"/>
        <end position="70"/>
    </location>
</feature>
<dbReference type="EMBL" id="CASHTH010001860">
    <property type="protein sequence ID" value="CAI8021013.1"/>
    <property type="molecule type" value="Genomic_DNA"/>
</dbReference>
<evidence type="ECO:0000256" key="1">
    <source>
        <dbReference type="ARBA" id="ARBA00023157"/>
    </source>
</evidence>
<dbReference type="InterPro" id="IPR036055">
    <property type="entry name" value="LDL_receptor-like_sf"/>
</dbReference>
<comment type="caution">
    <text evidence="2">Lacks conserved residue(s) required for the propagation of feature annotation.</text>
</comment>
<gene>
    <name evidence="5" type="ORF">GBAR_LOCUS12501</name>
</gene>
<evidence type="ECO:0000256" key="3">
    <source>
        <dbReference type="SAM" id="MobiDB-lite"/>
    </source>
</evidence>
<sequence length="70" mass="7435">MKSVISSSTRLLVLMAVICRLPKNGGAACYLAYEFTCDNDLCVAESSQCDGVDDCGDNSDEENCSTTGFP</sequence>
<accession>A0AA35S058</accession>
<name>A0AA35S058_GEOBA</name>
<evidence type="ECO:0000313" key="6">
    <source>
        <dbReference type="Proteomes" id="UP001174909"/>
    </source>
</evidence>
<evidence type="ECO:0000256" key="4">
    <source>
        <dbReference type="SAM" id="SignalP"/>
    </source>
</evidence>
<comment type="caution">
    <text evidence="5">The sequence shown here is derived from an EMBL/GenBank/DDBJ whole genome shotgun (WGS) entry which is preliminary data.</text>
</comment>
<dbReference type="CDD" id="cd00112">
    <property type="entry name" value="LDLa"/>
    <property type="match status" value="1"/>
</dbReference>
<feature type="disulfide bond" evidence="2">
    <location>
        <begin position="49"/>
        <end position="64"/>
    </location>
</feature>
<feature type="non-terminal residue" evidence="5">
    <location>
        <position position="70"/>
    </location>
</feature>
<dbReference type="InterPro" id="IPR023415">
    <property type="entry name" value="LDLR_class-A_CS"/>
</dbReference>
<keyword evidence="5" id="KW-0675">Receptor</keyword>
<feature type="disulfide bond" evidence="2">
    <location>
        <begin position="37"/>
        <end position="55"/>
    </location>
</feature>
<dbReference type="Gene3D" id="4.10.400.10">
    <property type="entry name" value="Low-density Lipoprotein Receptor"/>
    <property type="match status" value="1"/>
</dbReference>
<dbReference type="SMART" id="SM00192">
    <property type="entry name" value="LDLa"/>
    <property type="match status" value="1"/>
</dbReference>
<dbReference type="SUPFAM" id="SSF57424">
    <property type="entry name" value="LDL receptor-like module"/>
    <property type="match status" value="1"/>
</dbReference>
<dbReference type="FunFam" id="4.10.400.10:FF:000119">
    <property type="entry name" value="Suppressor of tumorigenicity 14 protein homolog"/>
    <property type="match status" value="1"/>
</dbReference>
<dbReference type="Proteomes" id="UP001174909">
    <property type="component" value="Unassembled WGS sequence"/>
</dbReference>
<evidence type="ECO:0000313" key="5">
    <source>
        <dbReference type="EMBL" id="CAI8021013.1"/>
    </source>
</evidence>
<dbReference type="PROSITE" id="PS01209">
    <property type="entry name" value="LDLRA_1"/>
    <property type="match status" value="1"/>
</dbReference>
<feature type="compositionally biased region" description="Acidic residues" evidence="3">
    <location>
        <begin position="51"/>
        <end position="63"/>
    </location>
</feature>
<reference evidence="5" key="1">
    <citation type="submission" date="2023-03" db="EMBL/GenBank/DDBJ databases">
        <authorList>
            <person name="Steffen K."/>
            <person name="Cardenas P."/>
        </authorList>
    </citation>
    <scope>NUCLEOTIDE SEQUENCE</scope>
</reference>
<organism evidence="5 6">
    <name type="scientific">Geodia barretti</name>
    <name type="common">Barrett's horny sponge</name>
    <dbReference type="NCBI Taxonomy" id="519541"/>
    <lineage>
        <taxon>Eukaryota</taxon>
        <taxon>Metazoa</taxon>
        <taxon>Porifera</taxon>
        <taxon>Demospongiae</taxon>
        <taxon>Heteroscleromorpha</taxon>
        <taxon>Tetractinellida</taxon>
        <taxon>Astrophorina</taxon>
        <taxon>Geodiidae</taxon>
        <taxon>Geodia</taxon>
    </lineage>
</organism>
<feature type="region of interest" description="Disordered" evidence="3">
    <location>
        <begin position="51"/>
        <end position="70"/>
    </location>
</feature>
<dbReference type="PROSITE" id="PS50068">
    <property type="entry name" value="LDLRA_2"/>
    <property type="match status" value="1"/>
</dbReference>